<sequence length="146" mass="15162">MRRWPPPAGADPSPGTDYRLLAGVGSDTTQDVMNGLGAAIGGGTVVASWDARGASPIKTKADNCVFQRPNGSTEGNRALWASKVQSPAASTIEDCVDFARSSSNTTLVLAGDGVWIPFALDAVTYAINENSDLPTKLNAFGWPPPA</sequence>
<name>A0ABQ4EHX9_9ACTN</name>
<comment type="caution">
    <text evidence="1">The sequence shown here is derived from an EMBL/GenBank/DDBJ whole genome shotgun (WGS) entry which is preliminary data.</text>
</comment>
<keyword evidence="2" id="KW-1185">Reference proteome</keyword>
<protein>
    <submittedName>
        <fullName evidence="1">Uncharacterized protein</fullName>
    </submittedName>
</protein>
<dbReference type="Proteomes" id="UP000621500">
    <property type="component" value="Unassembled WGS sequence"/>
</dbReference>
<organism evidence="1 2">
    <name type="scientific">Plantactinospora mayteni</name>
    <dbReference type="NCBI Taxonomy" id="566021"/>
    <lineage>
        <taxon>Bacteria</taxon>
        <taxon>Bacillati</taxon>
        <taxon>Actinomycetota</taxon>
        <taxon>Actinomycetes</taxon>
        <taxon>Micromonosporales</taxon>
        <taxon>Micromonosporaceae</taxon>
        <taxon>Plantactinospora</taxon>
    </lineage>
</organism>
<reference evidence="1 2" key="1">
    <citation type="submission" date="2021-01" db="EMBL/GenBank/DDBJ databases">
        <title>Whole genome shotgun sequence of Plantactinospora mayteni NBRC 109088.</title>
        <authorList>
            <person name="Komaki H."/>
            <person name="Tamura T."/>
        </authorList>
    </citation>
    <scope>NUCLEOTIDE SEQUENCE [LARGE SCALE GENOMIC DNA]</scope>
    <source>
        <strain evidence="1 2">NBRC 109088</strain>
    </source>
</reference>
<dbReference type="RefSeq" id="WP_203855985.1">
    <property type="nucleotide sequence ID" value="NZ_BAAAZQ010000002.1"/>
</dbReference>
<evidence type="ECO:0000313" key="1">
    <source>
        <dbReference type="EMBL" id="GIG94338.1"/>
    </source>
</evidence>
<dbReference type="EMBL" id="BONX01000004">
    <property type="protein sequence ID" value="GIG94338.1"/>
    <property type="molecule type" value="Genomic_DNA"/>
</dbReference>
<gene>
    <name evidence="1" type="ORF">Pma05_09110</name>
</gene>
<accession>A0ABQ4EHX9</accession>
<evidence type="ECO:0000313" key="2">
    <source>
        <dbReference type="Proteomes" id="UP000621500"/>
    </source>
</evidence>
<proteinExistence type="predicted"/>